<dbReference type="OrthoDB" id="1677617at2"/>
<dbReference type="PANTHER" id="PTHR33744">
    <property type="entry name" value="CARBOHYDRATE DIACID REGULATOR"/>
    <property type="match status" value="1"/>
</dbReference>
<comment type="caution">
    <text evidence="2">The sequence shown here is derived from an EMBL/GenBank/DDBJ whole genome shotgun (WGS) entry which is preliminary data.</text>
</comment>
<dbReference type="RefSeq" id="WP_132076933.1">
    <property type="nucleotide sequence ID" value="NZ_SLUI01000003.1"/>
</dbReference>
<proteinExistence type="predicted"/>
<dbReference type="AlphaFoldDB" id="A0A4V2Q8W5"/>
<accession>A0A4V2Q8W5</accession>
<organism evidence="2 3">
    <name type="scientific">Anaerospora hongkongensis</name>
    <dbReference type="NCBI Taxonomy" id="244830"/>
    <lineage>
        <taxon>Bacteria</taxon>
        <taxon>Bacillati</taxon>
        <taxon>Bacillota</taxon>
        <taxon>Negativicutes</taxon>
        <taxon>Selenomonadales</taxon>
        <taxon>Sporomusaceae</taxon>
        <taxon>Anaerospora</taxon>
    </lineage>
</organism>
<evidence type="ECO:0000313" key="2">
    <source>
        <dbReference type="EMBL" id="TCL38729.1"/>
    </source>
</evidence>
<dbReference type="Pfam" id="PF13556">
    <property type="entry name" value="HTH_30"/>
    <property type="match status" value="1"/>
</dbReference>
<evidence type="ECO:0000259" key="1">
    <source>
        <dbReference type="Pfam" id="PF13556"/>
    </source>
</evidence>
<dbReference type="InterPro" id="IPR025736">
    <property type="entry name" value="PucR_C-HTH_dom"/>
</dbReference>
<dbReference type="EMBL" id="SLUI01000003">
    <property type="protein sequence ID" value="TCL38729.1"/>
    <property type="molecule type" value="Genomic_DNA"/>
</dbReference>
<keyword evidence="3" id="KW-1185">Reference proteome</keyword>
<dbReference type="Proteomes" id="UP000295063">
    <property type="component" value="Unassembled WGS sequence"/>
</dbReference>
<evidence type="ECO:0000313" key="3">
    <source>
        <dbReference type="Proteomes" id="UP000295063"/>
    </source>
</evidence>
<protein>
    <submittedName>
        <fullName evidence="2">Sugar diacid utilization regulator</fullName>
    </submittedName>
</protein>
<feature type="domain" description="PucR C-terminal helix-turn-helix" evidence="1">
    <location>
        <begin position="323"/>
        <end position="379"/>
    </location>
</feature>
<name>A0A4V2Q8W5_9FIRM</name>
<dbReference type="InterPro" id="IPR051448">
    <property type="entry name" value="CdaR-like_regulators"/>
</dbReference>
<reference evidence="2 3" key="1">
    <citation type="submission" date="2019-03" db="EMBL/GenBank/DDBJ databases">
        <title>Genomic Encyclopedia of Type Strains, Phase IV (KMG-IV): sequencing the most valuable type-strain genomes for metagenomic binning, comparative biology and taxonomic classification.</title>
        <authorList>
            <person name="Goeker M."/>
        </authorList>
    </citation>
    <scope>NUCLEOTIDE SEQUENCE [LARGE SCALE GENOMIC DNA]</scope>
    <source>
        <strain evidence="2 3">DSM 15969</strain>
    </source>
</reference>
<gene>
    <name evidence="2" type="ORF">EV210_103208</name>
</gene>
<dbReference type="PANTHER" id="PTHR33744:SF1">
    <property type="entry name" value="DNA-BINDING TRANSCRIPTIONAL ACTIVATOR ADER"/>
    <property type="match status" value="1"/>
</dbReference>
<dbReference type="Gene3D" id="1.10.10.2840">
    <property type="entry name" value="PucR C-terminal helix-turn-helix domain"/>
    <property type="match status" value="1"/>
</dbReference>
<dbReference type="InterPro" id="IPR042070">
    <property type="entry name" value="PucR_C-HTH_sf"/>
</dbReference>
<sequence>MLSLILFRRKLASQLSGKILYSFNVEVFELVSNIRQLFQEELEQLAQIKSICDDQQYTNNELLAQYKNMAAIFERNLQSMMKMTRISDSQQLYLQEIQHELEREIEERIKAEEKVAHSYKRHRRNQFLLELAEGNRSFDEAAWNVARQLKLNLPSLFYVFYIQLTSWQGYSLSQAAVDAAEIQTAIDNLVDRLNSAQGGIAWEWGNGIGMLHAALPGETKERQLNTGLELKKQLSSSLPHFETAIGTSGRQGKADSFAYLCYQARAAANLGSRLWPERLIHHYHDGQAYQLLYPLADSQNAAEFIDRMIGKLLDYDKENNTELLVTLKKIIQAANLKIVAEDMFLHHKTIVSRKQRIESILGISLESFETRFHIAIALHLLQFRG</sequence>